<dbReference type="AlphaFoldDB" id="W9BL97"/>
<dbReference type="EMBL" id="CCBB010000003">
    <property type="protein sequence ID" value="CDO09270.1"/>
    <property type="molecule type" value="Genomic_DNA"/>
</dbReference>
<dbReference type="eggNOG" id="ENOG50329ID">
    <property type="taxonomic scope" value="Bacteria"/>
</dbReference>
<dbReference type="OrthoDB" id="4629142at2"/>
<evidence type="ECO:0000256" key="1">
    <source>
        <dbReference type="SAM" id="SignalP"/>
    </source>
</evidence>
<protein>
    <recommendedName>
        <fullName evidence="4">Chitin binding Peritrophin-A domain protein</fullName>
    </recommendedName>
</protein>
<reference evidence="2" key="1">
    <citation type="submission" date="2014-03" db="EMBL/GenBank/DDBJ databases">
        <title>Draft Genome Sequence of Mycobacterium cosmeticum DSM 44829.</title>
        <authorList>
            <person name="Croce O."/>
            <person name="Robert C."/>
            <person name="Raoult D."/>
            <person name="Drancourt M."/>
        </authorList>
    </citation>
    <scope>NUCLEOTIDE SEQUENCE [LARGE SCALE GENOMIC DNA]</scope>
    <source>
        <strain evidence="2">DSM 44829</strain>
    </source>
</reference>
<gene>
    <name evidence="2" type="ORF">BN977_04091</name>
</gene>
<keyword evidence="3" id="KW-1185">Reference proteome</keyword>
<feature type="signal peptide" evidence="1">
    <location>
        <begin position="1"/>
        <end position="27"/>
    </location>
</feature>
<sequence>MHKTVKRAAGRFSVVAAAAFLPMAFTAAVTPAIGSADCAGGQWWDPVANVCQAPLVPNCTDGWWDPVANTCRPAIATTPLACDNGWWWDPVGNVCRPPLLPPQ</sequence>
<accession>W9BL97</accession>
<feature type="chain" id="PRO_5039535737" description="Chitin binding Peritrophin-A domain protein" evidence="1">
    <location>
        <begin position="28"/>
        <end position="103"/>
    </location>
</feature>
<evidence type="ECO:0000313" key="3">
    <source>
        <dbReference type="Proteomes" id="UP000028870"/>
    </source>
</evidence>
<organism evidence="2 3">
    <name type="scientific">Mycolicibacterium cosmeticum</name>
    <dbReference type="NCBI Taxonomy" id="258533"/>
    <lineage>
        <taxon>Bacteria</taxon>
        <taxon>Bacillati</taxon>
        <taxon>Actinomycetota</taxon>
        <taxon>Actinomycetes</taxon>
        <taxon>Mycobacteriales</taxon>
        <taxon>Mycobacteriaceae</taxon>
        <taxon>Mycolicibacterium</taxon>
    </lineage>
</organism>
<dbReference type="Proteomes" id="UP000028870">
    <property type="component" value="Unassembled WGS sequence"/>
</dbReference>
<evidence type="ECO:0000313" key="2">
    <source>
        <dbReference type="EMBL" id="CDO09270.1"/>
    </source>
</evidence>
<dbReference type="STRING" id="258533.BN977_04091"/>
<reference evidence="2" key="2">
    <citation type="submission" date="2014-03" db="EMBL/GenBank/DDBJ databases">
        <authorList>
            <person name="Urmite Genomes"/>
        </authorList>
    </citation>
    <scope>NUCLEOTIDE SEQUENCE</scope>
    <source>
        <strain evidence="2">DSM 44829</strain>
    </source>
</reference>
<name>W9BL97_MYCCO</name>
<keyword evidence="1" id="KW-0732">Signal</keyword>
<proteinExistence type="predicted"/>
<evidence type="ECO:0008006" key="4">
    <source>
        <dbReference type="Google" id="ProtNLM"/>
    </source>
</evidence>
<comment type="caution">
    <text evidence="2">The sequence shown here is derived from an EMBL/GenBank/DDBJ whole genome shotgun (WGS) entry which is preliminary data.</text>
</comment>